<organism evidence="2 3">
    <name type="scientific">Didymella glomerata</name>
    <dbReference type="NCBI Taxonomy" id="749621"/>
    <lineage>
        <taxon>Eukaryota</taxon>
        <taxon>Fungi</taxon>
        <taxon>Dikarya</taxon>
        <taxon>Ascomycota</taxon>
        <taxon>Pezizomycotina</taxon>
        <taxon>Dothideomycetes</taxon>
        <taxon>Pleosporomycetidae</taxon>
        <taxon>Pleosporales</taxon>
        <taxon>Pleosporineae</taxon>
        <taxon>Didymellaceae</taxon>
        <taxon>Didymella</taxon>
    </lineage>
</organism>
<evidence type="ECO:0000313" key="2">
    <source>
        <dbReference type="EMBL" id="KAJ4330570.1"/>
    </source>
</evidence>
<proteinExistence type="predicted"/>
<feature type="compositionally biased region" description="Polar residues" evidence="1">
    <location>
        <begin position="650"/>
        <end position="662"/>
    </location>
</feature>
<evidence type="ECO:0000256" key="1">
    <source>
        <dbReference type="SAM" id="MobiDB-lite"/>
    </source>
</evidence>
<feature type="compositionally biased region" description="Polar residues" evidence="1">
    <location>
        <begin position="109"/>
        <end position="125"/>
    </location>
</feature>
<feature type="compositionally biased region" description="Basic and acidic residues" evidence="1">
    <location>
        <begin position="725"/>
        <end position="741"/>
    </location>
</feature>
<feature type="compositionally biased region" description="Polar residues" evidence="1">
    <location>
        <begin position="182"/>
        <end position="198"/>
    </location>
</feature>
<feature type="region of interest" description="Disordered" evidence="1">
    <location>
        <begin position="725"/>
        <end position="809"/>
    </location>
</feature>
<feature type="region of interest" description="Disordered" evidence="1">
    <location>
        <begin position="24"/>
        <end position="45"/>
    </location>
</feature>
<dbReference type="EMBL" id="JAPEUV010000188">
    <property type="protein sequence ID" value="KAJ4330570.1"/>
    <property type="molecule type" value="Genomic_DNA"/>
</dbReference>
<feature type="region of interest" description="Disordered" evidence="1">
    <location>
        <begin position="152"/>
        <end position="218"/>
    </location>
</feature>
<comment type="caution">
    <text evidence="2">The sequence shown here is derived from an EMBL/GenBank/DDBJ whole genome shotgun (WGS) entry which is preliminary data.</text>
</comment>
<sequence length="809" mass="88669">MALSSSSIARFDGMNEIPQQAHRATSLETANNNLSTTKNASTTPMIGQPELLRQDYGDQPTSSHGFVQPGQHFAFQQGGQHFDHTHDTAQLPQELGYDGYSQYDESRRQAPSRTATAQPSENSQYHIRINDQPYVLQLPDAILDAGAEVRVKQESAEHDHDDQDLFAEFTNGGFDDDDDQASAETQEGSKSANNTASDPPSIKQEPASESRPLAEAVEQAERVELIPTLDMMQQTQEVPTNLESQVTHKNVATTTRVDSESAHLQSQVASTRATPVDSAQQQFSFEQYAQVPQQSIHDSQLQHSIGNTLRSPSVNSVIRARRLSSETASSHGSMDLAANSQFAMQWQGRQNLLGNGGLTADAVHMNPVLLHCPSARPATAMHQPHSLSNYPLRPVDGMQHSSGSPYNSNPMHTIHPAATQYGQSQLLWTTPDWHFSSANTQELPRSHPSTHGTGLRDLDTLHRVTEVQDEEASDDDEPLVTRVPRHRSATVSPMPASAHLPSGSRLESEIHTAAPGPSVSNFKQDSVIELSDDDEEDTATAISWKLPAFEVTYHPPATDKDLPMAKISILGATENLVRREVSLTEDHAHHEMELFLNVFLPAQQALQTPDPAPAHAVINFHTISVMVLEVFVQYEIGDEMGRGYGFHGGNISNQVLRPSPTSSDDEPTRTRSAKDADVDEIFFAVIDRWRAGLISGKGTSELIRGCQEFCDIALDVIHYVKEHGLTQPEPRKRKERSDKGVKRGPQGGTKEVAAKGKATGKRKADAVEGKVPGKKAKVNELTGRKKAKVEVKKTKPKPKVKPGVTVIKK</sequence>
<feature type="compositionally biased region" description="Basic and acidic residues" evidence="1">
    <location>
        <begin position="152"/>
        <end position="163"/>
    </location>
</feature>
<accession>A0A9W8WQA8</accession>
<gene>
    <name evidence="2" type="primary">CFD1_2</name>
    <name evidence="2" type="ORF">N0V87_009876</name>
</gene>
<dbReference type="OrthoDB" id="3796908at2759"/>
<keyword evidence="3" id="KW-1185">Reference proteome</keyword>
<feature type="region of interest" description="Disordered" evidence="1">
    <location>
        <begin position="649"/>
        <end position="673"/>
    </location>
</feature>
<name>A0A9W8WQA8_9PLEO</name>
<dbReference type="AlphaFoldDB" id="A0A9W8WQA8"/>
<reference evidence="2" key="1">
    <citation type="submission" date="2022-10" db="EMBL/GenBank/DDBJ databases">
        <title>Tapping the CABI collections for fungal endophytes: first genome assemblies for Collariella, Neodidymelliopsis, Ascochyta clinopodiicola, Didymella pomorum, Didymosphaeria variabile, Neocosmospora piperis and Neocucurbitaria cava.</title>
        <authorList>
            <person name="Hill R."/>
        </authorList>
    </citation>
    <scope>NUCLEOTIDE SEQUENCE</scope>
    <source>
        <strain evidence="2">IMI 360193</strain>
    </source>
</reference>
<feature type="region of interest" description="Disordered" evidence="1">
    <location>
        <begin position="104"/>
        <end position="125"/>
    </location>
</feature>
<protein>
    <submittedName>
        <fullName evidence="2">Cytosolic Fe-S cluster assembly factor cfd1</fullName>
    </submittedName>
</protein>
<evidence type="ECO:0000313" key="3">
    <source>
        <dbReference type="Proteomes" id="UP001140562"/>
    </source>
</evidence>
<dbReference type="Proteomes" id="UP001140562">
    <property type="component" value="Unassembled WGS sequence"/>
</dbReference>